<evidence type="ECO:0000256" key="1">
    <source>
        <dbReference type="SAM" id="MobiDB-lite"/>
    </source>
</evidence>
<feature type="compositionally biased region" description="Basic and acidic residues" evidence="1">
    <location>
        <begin position="193"/>
        <end position="209"/>
    </location>
</feature>
<dbReference type="EMBL" id="LC738871">
    <property type="protein sequence ID" value="BDT62045.1"/>
    <property type="molecule type" value="Genomic_DNA"/>
</dbReference>
<name>A0A9C7EY71_9VIRU</name>
<accession>A0A9C7EY71</accession>
<feature type="compositionally biased region" description="Acidic residues" evidence="1">
    <location>
        <begin position="166"/>
        <end position="187"/>
    </location>
</feature>
<reference evidence="2" key="1">
    <citation type="submission" date="2022-10" db="EMBL/GenBank/DDBJ databases">
        <title>Genome sequences of endogenous nimaviruses in decapod crustaceans.</title>
        <authorList>
            <person name="Kawato S."/>
            <person name="Nozaki R."/>
            <person name="Kondo H."/>
            <person name="Hirono I."/>
        </authorList>
    </citation>
    <scope>NUCLEOTIDE SEQUENCE</scope>
    <source>
        <strain evidence="2">Mikawa2016</strain>
    </source>
</reference>
<proteinExistence type="predicted"/>
<protein>
    <submittedName>
        <fullName evidence="2">Wsv133-like protein</fullName>
    </submittedName>
</protein>
<feature type="compositionally biased region" description="Basic and acidic residues" evidence="1">
    <location>
        <begin position="224"/>
        <end position="235"/>
    </location>
</feature>
<organism evidence="2">
    <name type="scientific">Penaeus monodon majanivirus B</name>
    <dbReference type="NCBI Taxonomy" id="2984272"/>
    <lineage>
        <taxon>Viruses</taxon>
        <taxon>Viruses incertae sedis</taxon>
        <taxon>Naldaviricetes</taxon>
        <taxon>Nimaviridae</taxon>
    </lineage>
</organism>
<feature type="region of interest" description="Disordered" evidence="1">
    <location>
        <begin position="158"/>
        <end position="235"/>
    </location>
</feature>
<evidence type="ECO:0000313" key="2">
    <source>
        <dbReference type="EMBL" id="BDT62045.1"/>
    </source>
</evidence>
<sequence length="265" mass="30072">MAANKEYICLLECIKKDLLPPDISNKSDNVLEKELLTELAEEAAFVGFFSEIGLCTSNSLVAINSRLQKQSKTTISLQLGSHIGAEFEALQSNVLIDNHYKILLPQNELDRKMQPNRKHISYSKGRTVKPLWNYMVELEKRKRKLHIFSVTAHPLKYEKDPRTNHEEEEEEEEEEEGEEERGDDEDNGGGRGEGGREGERGEEKERDDEVATTIITTADGDGNEDGKNDGVRKYKDATTNWPLCDNCRCVARISRKLDDVDDEGE</sequence>